<keyword evidence="2" id="KW-0808">Transferase</keyword>
<protein>
    <submittedName>
        <fullName evidence="2">Polysaccharide pyruvyl transferase</fullName>
    </submittedName>
</protein>
<keyword evidence="3" id="KW-1185">Reference proteome</keyword>
<dbReference type="OrthoDB" id="477186at2"/>
<evidence type="ECO:0000259" key="1">
    <source>
        <dbReference type="Pfam" id="PF04230"/>
    </source>
</evidence>
<gene>
    <name evidence="2" type="ORF">CLV46_1399</name>
</gene>
<dbReference type="InterPro" id="IPR007345">
    <property type="entry name" value="Polysacch_pyruvyl_Trfase"/>
</dbReference>
<evidence type="ECO:0000313" key="3">
    <source>
        <dbReference type="Proteomes" id="UP000228758"/>
    </source>
</evidence>
<feature type="domain" description="Polysaccharide pyruvyl transferase" evidence="1">
    <location>
        <begin position="15"/>
        <end position="271"/>
    </location>
</feature>
<dbReference type="Proteomes" id="UP000228758">
    <property type="component" value="Unassembled WGS sequence"/>
</dbReference>
<accession>A0A2M9CJ10</accession>
<name>A0A2M9CJ10_9MICO</name>
<dbReference type="RefSeq" id="WP_100364104.1">
    <property type="nucleotide sequence ID" value="NZ_PGFF01000001.1"/>
</dbReference>
<dbReference type="AlphaFoldDB" id="A0A2M9CJ10"/>
<organism evidence="2 3">
    <name type="scientific">Diaminobutyricimonas aerilata</name>
    <dbReference type="NCBI Taxonomy" id="1162967"/>
    <lineage>
        <taxon>Bacteria</taxon>
        <taxon>Bacillati</taxon>
        <taxon>Actinomycetota</taxon>
        <taxon>Actinomycetes</taxon>
        <taxon>Micrococcales</taxon>
        <taxon>Microbacteriaceae</taxon>
        <taxon>Diaminobutyricimonas</taxon>
    </lineage>
</organism>
<sequence length="362" mass="38759">MTHAIFVPGVGQYDNIGDIILRRQLLDWLRPLGTLHVYVGPAPAGYTEGLRLAPDDVVYRSFGAWYRAGLATAARARTSYVFKPGEIQLSLIGMKEHVGMLPLLSLVRARGGVVARVGVGARNNAAVPRALMAPSIALSNLTAWRDGETAAYLGGRVMPDLAFGEGEAVIDESLPRDTLVVSMRSDRDEPSAAWIAGVRDFADRRALRVVAVTQVLRDSARSRDLADRLGGEVLDWDGTDHAGQEERLRELYRRSAVAVSDRLHVLLAAFTEGAVPVAPLVDRSGKIARHFAAGGVTDIAFPTAGMDAAAITERIATVADRRAELFAALPTARADLAAVRGDLERALGGTRSAEPAEAVRQA</sequence>
<dbReference type="Pfam" id="PF04230">
    <property type="entry name" value="PS_pyruv_trans"/>
    <property type="match status" value="1"/>
</dbReference>
<proteinExistence type="predicted"/>
<reference evidence="2 3" key="1">
    <citation type="submission" date="2017-11" db="EMBL/GenBank/DDBJ databases">
        <title>Genomic Encyclopedia of Archaeal and Bacterial Type Strains, Phase II (KMG-II): From Individual Species to Whole Genera.</title>
        <authorList>
            <person name="Goeker M."/>
        </authorList>
    </citation>
    <scope>NUCLEOTIDE SEQUENCE [LARGE SCALE GENOMIC DNA]</scope>
    <source>
        <strain evidence="2 3">DSM 27393</strain>
    </source>
</reference>
<evidence type="ECO:0000313" key="2">
    <source>
        <dbReference type="EMBL" id="PJJ71845.1"/>
    </source>
</evidence>
<dbReference type="GO" id="GO:0016740">
    <property type="term" value="F:transferase activity"/>
    <property type="evidence" value="ECO:0007669"/>
    <property type="project" value="UniProtKB-KW"/>
</dbReference>
<dbReference type="EMBL" id="PGFF01000001">
    <property type="protein sequence ID" value="PJJ71845.1"/>
    <property type="molecule type" value="Genomic_DNA"/>
</dbReference>
<comment type="caution">
    <text evidence="2">The sequence shown here is derived from an EMBL/GenBank/DDBJ whole genome shotgun (WGS) entry which is preliminary data.</text>
</comment>